<accession>A0ABM8RH26</accession>
<protein>
    <submittedName>
        <fullName evidence="1">Uncharacterized protein</fullName>
    </submittedName>
</protein>
<dbReference type="RefSeq" id="WP_213042442.1">
    <property type="nucleotide sequence ID" value="NZ_CAJNBJ010000016.1"/>
</dbReference>
<dbReference type="SUPFAM" id="SSF49478">
    <property type="entry name" value="Cna protein B-type domain"/>
    <property type="match status" value="1"/>
</dbReference>
<dbReference type="Pfam" id="PF10670">
    <property type="entry name" value="DUF4198"/>
    <property type="match status" value="1"/>
</dbReference>
<sequence>MNRNIVNRGLWGILLMAGLLEAIPAEAHFVWVETEATAPAEQGQPVKVYFGEYAEFLREERGGRLDSIDGVTLRVQDPKRGKTDVQLTKQINHFAGALSSCVPGRNAVVVEQAKAPVQDLRKHDLGIVKPMFYARTYFVCLEEGRVNEHERDHSTPLALDLIPLTTGLNLASGRVTPGPGGEIVVKALFNGQRLPGTQVLVHAPNGWDKELKTDADGIVSFTPLWPGRYVLEMIHVEKTPGEFEGTTYEALRHRSTLALQVRAERPAEQ</sequence>
<proteinExistence type="predicted"/>
<keyword evidence="2" id="KW-1185">Reference proteome</keyword>
<evidence type="ECO:0000313" key="1">
    <source>
        <dbReference type="EMBL" id="CAE6752759.1"/>
    </source>
</evidence>
<comment type="caution">
    <text evidence="1">The sequence shown here is derived from an EMBL/GenBank/DDBJ whole genome shotgun (WGS) entry which is preliminary data.</text>
</comment>
<name>A0ABM8RH26_9BACT</name>
<organism evidence="1 2">
    <name type="scientific">Nitrospira defluvii</name>
    <dbReference type="NCBI Taxonomy" id="330214"/>
    <lineage>
        <taxon>Bacteria</taxon>
        <taxon>Pseudomonadati</taxon>
        <taxon>Nitrospirota</taxon>
        <taxon>Nitrospiria</taxon>
        <taxon>Nitrospirales</taxon>
        <taxon>Nitrospiraceae</taxon>
        <taxon>Nitrospira</taxon>
    </lineage>
</organism>
<dbReference type="EMBL" id="CAJNBJ010000016">
    <property type="protein sequence ID" value="CAE6752759.1"/>
    <property type="molecule type" value="Genomic_DNA"/>
</dbReference>
<reference evidence="1 2" key="1">
    <citation type="submission" date="2021-02" db="EMBL/GenBank/DDBJ databases">
        <authorList>
            <person name="Han P."/>
        </authorList>
    </citation>
    <scope>NUCLEOTIDE SEQUENCE [LARGE SCALE GENOMIC DNA]</scope>
    <source>
        <strain evidence="1">Candidatus Nitrospira sp. ZN2</strain>
    </source>
</reference>
<dbReference type="Proteomes" id="UP000675880">
    <property type="component" value="Unassembled WGS sequence"/>
</dbReference>
<dbReference type="InterPro" id="IPR019613">
    <property type="entry name" value="DUF4198"/>
</dbReference>
<gene>
    <name evidence="1" type="ORF">NSPZN2_30253</name>
</gene>
<evidence type="ECO:0000313" key="2">
    <source>
        <dbReference type="Proteomes" id="UP000675880"/>
    </source>
</evidence>